<name>A0ABV6QD48_9ACTN</name>
<organism evidence="3 4">
    <name type="scientific">Kribbella deserti</name>
    <dbReference type="NCBI Taxonomy" id="1926257"/>
    <lineage>
        <taxon>Bacteria</taxon>
        <taxon>Bacillati</taxon>
        <taxon>Actinomycetota</taxon>
        <taxon>Actinomycetes</taxon>
        <taxon>Propionibacteriales</taxon>
        <taxon>Kribbellaceae</taxon>
        <taxon>Kribbella</taxon>
    </lineage>
</organism>
<feature type="region of interest" description="Disordered" evidence="1">
    <location>
        <begin position="172"/>
        <end position="286"/>
    </location>
</feature>
<evidence type="ECO:0000256" key="1">
    <source>
        <dbReference type="SAM" id="MobiDB-lite"/>
    </source>
</evidence>
<gene>
    <name evidence="3" type="ORF">ACFFGN_00715</name>
</gene>
<accession>A0ABV6QD48</accession>
<evidence type="ECO:0000313" key="3">
    <source>
        <dbReference type="EMBL" id="MFC0622565.1"/>
    </source>
</evidence>
<feature type="compositionally biased region" description="Pro residues" evidence="1">
    <location>
        <begin position="224"/>
        <end position="235"/>
    </location>
</feature>
<evidence type="ECO:0000256" key="2">
    <source>
        <dbReference type="SAM" id="Phobius"/>
    </source>
</evidence>
<sequence length="313" mass="31881">MSTKKLAGQRVVTTMAGGGSVAVLLGALTLLAPSLAAAQAPVADAPGGNNGFIKVEGVEISAQPDNNPHQGCTFQIEFYNYDLGADLKATVAFTDQAPTSDGGVQIVSGSTSLSIGEDAAGGGNDLDARETYKLSFSGQPHKKQGYHVKLTIHADGSKGADVKHKVFWVEGCGTPPTTKPPTTTPPTTKPPTTKPPTTKPPTTKPPTMTVPPTTVPPTTKRPTTKPPATKPPTTKPPVERPTTRPTSQATEDETFEPVPTSFDAGLGGASSGSDGSSGGSPTGPAGIALLGFGGVLLAAGAYLGLRRRGRHTV</sequence>
<evidence type="ECO:0000313" key="4">
    <source>
        <dbReference type="Proteomes" id="UP001589890"/>
    </source>
</evidence>
<dbReference type="EMBL" id="JBHLTC010000001">
    <property type="protein sequence ID" value="MFC0622565.1"/>
    <property type="molecule type" value="Genomic_DNA"/>
</dbReference>
<feature type="compositionally biased region" description="Low complexity" evidence="1">
    <location>
        <begin position="205"/>
        <end position="221"/>
    </location>
</feature>
<reference evidence="3 4" key="1">
    <citation type="submission" date="2024-09" db="EMBL/GenBank/DDBJ databases">
        <authorList>
            <person name="Sun Q."/>
            <person name="Mori K."/>
        </authorList>
    </citation>
    <scope>NUCLEOTIDE SEQUENCE [LARGE SCALE GENOMIC DNA]</scope>
    <source>
        <strain evidence="3 4">CGMCC 1.15906</strain>
    </source>
</reference>
<keyword evidence="2" id="KW-0812">Transmembrane</keyword>
<evidence type="ECO:0008006" key="5">
    <source>
        <dbReference type="Google" id="ProtNLM"/>
    </source>
</evidence>
<dbReference type="PRINTS" id="PR01217">
    <property type="entry name" value="PRICHEXTENSN"/>
</dbReference>
<proteinExistence type="predicted"/>
<feature type="transmembrane region" description="Helical" evidence="2">
    <location>
        <begin position="285"/>
        <end position="305"/>
    </location>
</feature>
<keyword evidence="2" id="KW-0472">Membrane</keyword>
<protein>
    <recommendedName>
        <fullName evidence="5">LPXTG cell wall anchor domain-containing protein</fullName>
    </recommendedName>
</protein>
<feature type="compositionally biased region" description="Pro residues" evidence="1">
    <location>
        <begin position="177"/>
        <end position="204"/>
    </location>
</feature>
<dbReference type="Proteomes" id="UP001589890">
    <property type="component" value="Unassembled WGS sequence"/>
</dbReference>
<comment type="caution">
    <text evidence="3">The sequence shown here is derived from an EMBL/GenBank/DDBJ whole genome shotgun (WGS) entry which is preliminary data.</text>
</comment>
<feature type="compositionally biased region" description="Gly residues" evidence="1">
    <location>
        <begin position="265"/>
        <end position="281"/>
    </location>
</feature>
<keyword evidence="4" id="KW-1185">Reference proteome</keyword>
<keyword evidence="2" id="KW-1133">Transmembrane helix</keyword>
<dbReference type="RefSeq" id="WP_380043243.1">
    <property type="nucleotide sequence ID" value="NZ_JBHLTC010000001.1"/>
</dbReference>